<protein>
    <submittedName>
        <fullName evidence="5">DNA starvation/stationary phase protection protein</fullName>
    </submittedName>
</protein>
<evidence type="ECO:0000256" key="3">
    <source>
        <dbReference type="SAM" id="MobiDB-lite"/>
    </source>
</evidence>
<dbReference type="Proteomes" id="UP000188603">
    <property type="component" value="Chromosome"/>
</dbReference>
<dbReference type="OrthoDB" id="9797023at2"/>
<dbReference type="PANTHER" id="PTHR42932:SF1">
    <property type="entry name" value="GENERAL STRESS PROTEIN 20U"/>
    <property type="match status" value="1"/>
</dbReference>
<dbReference type="GO" id="GO:0016722">
    <property type="term" value="F:oxidoreductase activity, acting on metal ions"/>
    <property type="evidence" value="ECO:0007669"/>
    <property type="project" value="InterPro"/>
</dbReference>
<evidence type="ECO:0000313" key="5">
    <source>
        <dbReference type="EMBL" id="AQS56245.1"/>
    </source>
</evidence>
<dbReference type="CDD" id="cd01043">
    <property type="entry name" value="DPS"/>
    <property type="match status" value="1"/>
</dbReference>
<dbReference type="Gene3D" id="1.20.1260.10">
    <property type="match status" value="1"/>
</dbReference>
<dbReference type="PRINTS" id="PR01346">
    <property type="entry name" value="HELNAPAPROT"/>
</dbReference>
<dbReference type="PANTHER" id="PTHR42932">
    <property type="entry name" value="GENERAL STRESS PROTEIN 20U"/>
    <property type="match status" value="1"/>
</dbReference>
<dbReference type="InterPro" id="IPR023188">
    <property type="entry name" value="DPS_DNA-bd_CS"/>
</dbReference>
<dbReference type="GO" id="GO:0008199">
    <property type="term" value="F:ferric iron binding"/>
    <property type="evidence" value="ECO:0007669"/>
    <property type="project" value="InterPro"/>
</dbReference>
<feature type="domain" description="Ferritin/DPS" evidence="4">
    <location>
        <begin position="9"/>
        <end position="147"/>
    </location>
</feature>
<sequence length="174" mass="19769">MANSQVVSLLNKQLANWSVLYVKLHHFHWYVKGTGFFVLHEKFEDLYDKAADYIDDLAERALALKGKPLSTMQAFLENASVKEAGNEQTAQEMVQSLLQDLETVISETKDAMKQAEQQDDEGTADMFLGIVKDMEKQAWFFRSYLEEGQGQSRTNPAPRPVYYGGRKPNIGSQQ</sequence>
<dbReference type="InterPro" id="IPR012347">
    <property type="entry name" value="Ferritin-like"/>
</dbReference>
<dbReference type="PROSITE" id="PS00818">
    <property type="entry name" value="DPS_1"/>
    <property type="match status" value="1"/>
</dbReference>
<evidence type="ECO:0000256" key="2">
    <source>
        <dbReference type="RuleBase" id="RU003875"/>
    </source>
</evidence>
<name>A0A1U9K861_9BACL</name>
<reference evidence="5 6" key="1">
    <citation type="journal article" date="2015" name="Int. J. Syst. Evol. Microbiol.">
        <title>Novibacillus thermophilus gen. nov., sp. nov., a Gram-staining-negative and moderately thermophilic member of the family Thermoactinomycetaceae.</title>
        <authorList>
            <person name="Yang G."/>
            <person name="Chen J."/>
            <person name="Zhou S."/>
        </authorList>
    </citation>
    <scope>NUCLEOTIDE SEQUENCE [LARGE SCALE GENOMIC DNA]</scope>
    <source>
        <strain evidence="5 6">SG-1</strain>
    </source>
</reference>
<comment type="similarity">
    <text evidence="1 2">Belongs to the Dps family.</text>
</comment>
<gene>
    <name evidence="5" type="ORF">B0W44_11195</name>
</gene>
<evidence type="ECO:0000313" key="6">
    <source>
        <dbReference type="Proteomes" id="UP000188603"/>
    </source>
</evidence>
<dbReference type="SUPFAM" id="SSF47240">
    <property type="entry name" value="Ferritin-like"/>
    <property type="match status" value="1"/>
</dbReference>
<dbReference type="EMBL" id="CP019699">
    <property type="protein sequence ID" value="AQS56245.1"/>
    <property type="molecule type" value="Genomic_DNA"/>
</dbReference>
<dbReference type="Pfam" id="PF00210">
    <property type="entry name" value="Ferritin"/>
    <property type="match status" value="1"/>
</dbReference>
<dbReference type="KEGG" id="ntr:B0W44_11195"/>
<feature type="region of interest" description="Disordered" evidence="3">
    <location>
        <begin position="147"/>
        <end position="174"/>
    </location>
</feature>
<dbReference type="STRING" id="1471761.B0W44_11195"/>
<dbReference type="InterPro" id="IPR009078">
    <property type="entry name" value="Ferritin-like_SF"/>
</dbReference>
<proteinExistence type="inferred from homology"/>
<organism evidence="5 6">
    <name type="scientific">Novibacillus thermophilus</name>
    <dbReference type="NCBI Taxonomy" id="1471761"/>
    <lineage>
        <taxon>Bacteria</taxon>
        <taxon>Bacillati</taxon>
        <taxon>Bacillota</taxon>
        <taxon>Bacilli</taxon>
        <taxon>Bacillales</taxon>
        <taxon>Thermoactinomycetaceae</taxon>
        <taxon>Novibacillus</taxon>
    </lineage>
</organism>
<dbReference type="InterPro" id="IPR008331">
    <property type="entry name" value="Ferritin_DPS_dom"/>
</dbReference>
<keyword evidence="6" id="KW-1185">Reference proteome</keyword>
<dbReference type="PIRSF" id="PIRSF005900">
    <property type="entry name" value="Dps"/>
    <property type="match status" value="1"/>
</dbReference>
<dbReference type="AlphaFoldDB" id="A0A1U9K861"/>
<accession>A0A1U9K861</accession>
<dbReference type="InterPro" id="IPR002177">
    <property type="entry name" value="DPS_DNA-bd"/>
</dbReference>
<evidence type="ECO:0000259" key="4">
    <source>
        <dbReference type="Pfam" id="PF00210"/>
    </source>
</evidence>
<evidence type="ECO:0000256" key="1">
    <source>
        <dbReference type="ARBA" id="ARBA00009497"/>
    </source>
</evidence>